<dbReference type="Proteomes" id="UP000887581">
    <property type="component" value="Unplaced"/>
</dbReference>
<protein>
    <submittedName>
        <fullName evidence="11">Bardet-Biedl syndrome 2 protein homolog</fullName>
    </submittedName>
</protein>
<proteinExistence type="predicted"/>
<dbReference type="Pfam" id="PF14783">
    <property type="entry name" value="BBS2_Mid"/>
    <property type="match status" value="1"/>
</dbReference>
<dbReference type="GO" id="GO:1905515">
    <property type="term" value="P:non-motile cilium assembly"/>
    <property type="evidence" value="ECO:0007669"/>
    <property type="project" value="InterPro"/>
</dbReference>
<dbReference type="InterPro" id="IPR055380">
    <property type="entry name" value="BBS2_hp_dom"/>
</dbReference>
<dbReference type="Pfam" id="PF14782">
    <property type="entry name" value="BBS2_GAE"/>
    <property type="match status" value="1"/>
</dbReference>
<dbReference type="InterPro" id="IPR036322">
    <property type="entry name" value="WD40_repeat_dom_sf"/>
</dbReference>
<dbReference type="GO" id="GO:0043005">
    <property type="term" value="C:neuron projection"/>
    <property type="evidence" value="ECO:0007669"/>
    <property type="project" value="TreeGrafter"/>
</dbReference>
<evidence type="ECO:0000256" key="3">
    <source>
        <dbReference type="ARBA" id="ARBA00022490"/>
    </source>
</evidence>
<dbReference type="InterPro" id="IPR029429">
    <property type="entry name" value="BBS2_Mid"/>
</dbReference>
<dbReference type="PANTHER" id="PTHR32465:SF0">
    <property type="entry name" value="BARDET-BIEDL SYNDROME 2 PROTEIN"/>
    <property type="match status" value="1"/>
</dbReference>
<evidence type="ECO:0000256" key="5">
    <source>
        <dbReference type="ARBA" id="ARBA00023212"/>
    </source>
</evidence>
<dbReference type="InterPro" id="IPR029333">
    <property type="entry name" value="BBS2_GAE_dom"/>
</dbReference>
<dbReference type="InterPro" id="IPR016616">
    <property type="entry name" value="Bardet-Biedl_syndrome_2_prot"/>
</dbReference>
<dbReference type="Pfam" id="PF23353">
    <property type="entry name" value="BBS2_hp"/>
    <property type="match status" value="1"/>
</dbReference>
<keyword evidence="3" id="KW-0963">Cytoplasm</keyword>
<dbReference type="AlphaFoldDB" id="A0A915PUM6"/>
<dbReference type="GO" id="GO:0031514">
    <property type="term" value="C:motile cilium"/>
    <property type="evidence" value="ECO:0007669"/>
    <property type="project" value="TreeGrafter"/>
</dbReference>
<organism evidence="10 11">
    <name type="scientific">Setaria digitata</name>
    <dbReference type="NCBI Taxonomy" id="48799"/>
    <lineage>
        <taxon>Eukaryota</taxon>
        <taxon>Metazoa</taxon>
        <taxon>Ecdysozoa</taxon>
        <taxon>Nematoda</taxon>
        <taxon>Chromadorea</taxon>
        <taxon>Rhabditida</taxon>
        <taxon>Spirurina</taxon>
        <taxon>Spiruromorpha</taxon>
        <taxon>Filarioidea</taxon>
        <taxon>Setariidae</taxon>
        <taxon>Setaria</taxon>
    </lineage>
</organism>
<feature type="domain" description="Ciliary BBSome complex subunit 2 middle region" evidence="8">
    <location>
        <begin position="1"/>
        <end position="69"/>
    </location>
</feature>
<comment type="subcellular location">
    <subcellularLocation>
        <location evidence="1">Cell projection</location>
        <location evidence="1">Cilium</location>
    </subcellularLocation>
    <subcellularLocation>
        <location evidence="2">Cytoplasm</location>
        <location evidence="2">Cytoskeleton</location>
    </subcellularLocation>
</comment>
<evidence type="ECO:0000256" key="2">
    <source>
        <dbReference type="ARBA" id="ARBA00004245"/>
    </source>
</evidence>
<evidence type="ECO:0000256" key="4">
    <source>
        <dbReference type="ARBA" id="ARBA00023069"/>
    </source>
</evidence>
<dbReference type="PANTHER" id="PTHR32465">
    <property type="entry name" value="BARDET-BIEDL SYNDROME 2 PROTEIN"/>
    <property type="match status" value="1"/>
</dbReference>
<feature type="domain" description="BBS2 hairpin" evidence="9">
    <location>
        <begin position="321"/>
        <end position="418"/>
    </location>
</feature>
<feature type="domain" description="BBS2 GAE" evidence="7">
    <location>
        <begin position="176"/>
        <end position="260"/>
    </location>
</feature>
<dbReference type="GO" id="GO:0034464">
    <property type="term" value="C:BBSome"/>
    <property type="evidence" value="ECO:0007669"/>
    <property type="project" value="InterPro"/>
</dbReference>
<name>A0A915PUM6_9BILA</name>
<accession>A0A915PUM6</accession>
<dbReference type="GO" id="GO:0016020">
    <property type="term" value="C:membrane"/>
    <property type="evidence" value="ECO:0007669"/>
    <property type="project" value="TreeGrafter"/>
</dbReference>
<keyword evidence="5" id="KW-0206">Cytoskeleton</keyword>
<evidence type="ECO:0000256" key="6">
    <source>
        <dbReference type="ARBA" id="ARBA00023273"/>
    </source>
</evidence>
<sequence length="421" mass="47113">MSETDAVTSLRDLGGGIFAYALSNGTLGAYDGNTRLWRIKSKSQVVALTHLPDSGVLVCGWIHGKIDMRDPRTGEVKLKESINGQIATAFISANQMVVVSTDGNVHGFLIDKGQNASEDGQSLLHELHQKKYDLLAELQNYEQCQNDAMDETDKREPMIPANTILETSLKVNNQSKVPSVELQLTVSSDAVIRAVILFAEGIFDGESYIIHPTGNYASCIAIQLRPAKDAAVDLHIKALVGYPQSTQLHVFEVTRNVPRFVMFALDEKNAVKPNGSVVFVINERPPRVTIYNNDMELVGNIIQSMAENFGITEIQTTAHFPREIARLNDITEKLHEMYIMRDRLSAAVAERSNSIKEVLVRAEDARTIKQLRLMRNYYQKLHTLNQAILAEHKIRCSNHEELLKLLRNLNKIIEQGSRLRG</sequence>
<evidence type="ECO:0000313" key="10">
    <source>
        <dbReference type="Proteomes" id="UP000887581"/>
    </source>
</evidence>
<evidence type="ECO:0000259" key="7">
    <source>
        <dbReference type="Pfam" id="PF14782"/>
    </source>
</evidence>
<evidence type="ECO:0000259" key="9">
    <source>
        <dbReference type="Pfam" id="PF23353"/>
    </source>
</evidence>
<dbReference type="GO" id="GO:0036064">
    <property type="term" value="C:ciliary basal body"/>
    <property type="evidence" value="ECO:0007669"/>
    <property type="project" value="TreeGrafter"/>
</dbReference>
<keyword evidence="6" id="KW-0966">Cell projection</keyword>
<evidence type="ECO:0000259" key="8">
    <source>
        <dbReference type="Pfam" id="PF14783"/>
    </source>
</evidence>
<evidence type="ECO:0000313" key="11">
    <source>
        <dbReference type="WBParaSite" id="sdigi.contig331.g7501.t1"/>
    </source>
</evidence>
<keyword evidence="10" id="KW-1185">Reference proteome</keyword>
<dbReference type="WBParaSite" id="sdigi.contig331.g7501.t1">
    <property type="protein sequence ID" value="sdigi.contig331.g7501.t1"/>
    <property type="gene ID" value="sdigi.contig331.g7501"/>
</dbReference>
<reference evidence="11" key="1">
    <citation type="submission" date="2022-11" db="UniProtKB">
        <authorList>
            <consortium name="WormBaseParasite"/>
        </authorList>
    </citation>
    <scope>IDENTIFICATION</scope>
</reference>
<evidence type="ECO:0000256" key="1">
    <source>
        <dbReference type="ARBA" id="ARBA00004138"/>
    </source>
</evidence>
<keyword evidence="4" id="KW-0969">Cilium</keyword>
<dbReference type="SUPFAM" id="SSF50978">
    <property type="entry name" value="WD40 repeat-like"/>
    <property type="match status" value="1"/>
</dbReference>